<feature type="transmembrane region" description="Helical" evidence="1">
    <location>
        <begin position="271"/>
        <end position="290"/>
    </location>
</feature>
<feature type="transmembrane region" description="Helical" evidence="1">
    <location>
        <begin position="191"/>
        <end position="208"/>
    </location>
</feature>
<dbReference type="RefSeq" id="WP_386399403.1">
    <property type="nucleotide sequence ID" value="NZ_JBHSPT010000042.1"/>
</dbReference>
<protein>
    <recommendedName>
        <fullName evidence="4">Integral membrane protein</fullName>
    </recommendedName>
</protein>
<evidence type="ECO:0000313" key="2">
    <source>
        <dbReference type="EMBL" id="MFC6057572.1"/>
    </source>
</evidence>
<feature type="transmembrane region" description="Helical" evidence="1">
    <location>
        <begin position="109"/>
        <end position="129"/>
    </location>
</feature>
<reference evidence="3" key="1">
    <citation type="journal article" date="2019" name="Int. J. Syst. Evol. Microbiol.">
        <title>The Global Catalogue of Microorganisms (GCM) 10K type strain sequencing project: providing services to taxonomists for standard genome sequencing and annotation.</title>
        <authorList>
            <consortium name="The Broad Institute Genomics Platform"/>
            <consortium name="The Broad Institute Genome Sequencing Center for Infectious Disease"/>
            <person name="Wu L."/>
            <person name="Ma J."/>
        </authorList>
    </citation>
    <scope>NUCLEOTIDE SEQUENCE [LARGE SCALE GENOMIC DNA]</scope>
    <source>
        <strain evidence="3">JCM 12763</strain>
    </source>
</reference>
<organism evidence="2 3">
    <name type="scientific">Streptomyces pratens</name>
    <dbReference type="NCBI Taxonomy" id="887456"/>
    <lineage>
        <taxon>Bacteria</taxon>
        <taxon>Bacillati</taxon>
        <taxon>Actinomycetota</taxon>
        <taxon>Actinomycetes</taxon>
        <taxon>Kitasatosporales</taxon>
        <taxon>Streptomycetaceae</taxon>
        <taxon>Streptomyces</taxon>
    </lineage>
</organism>
<comment type="caution">
    <text evidence="2">The sequence shown here is derived from an EMBL/GenBank/DDBJ whole genome shotgun (WGS) entry which is preliminary data.</text>
</comment>
<dbReference type="EMBL" id="JBHSPT010000042">
    <property type="protein sequence ID" value="MFC6057572.1"/>
    <property type="molecule type" value="Genomic_DNA"/>
</dbReference>
<sequence length="300" mass="30741">MIERVLRLYPAAYRRAHGGEIAATYREMTAGEPVSSRLREGAGLAAHAVRMRMGLGSATRVARVLAQAYPFALAASATACGLYLVRWYAVLVASPTPLWVQLGTDLSGTWGVLLVSSLIVFAGAASALAGRWRTGVPCTVAGLLSFAVAAVVSGPAFGDPVVTPAAMALTAAVILACPPDRRLENTSAGRAGPAGAVIALVVVPRAAIDAHAVPWVSTDYGCWPLLVLAAAGVALTWRSGSRGGRELGAMAMASPPLLAHAYTTAWGEATAAVFLAVMVSAVAVIAYLAGRPGRTGRALL</sequence>
<evidence type="ECO:0000313" key="3">
    <source>
        <dbReference type="Proteomes" id="UP001596242"/>
    </source>
</evidence>
<keyword evidence="1" id="KW-0812">Transmembrane</keyword>
<accession>A0ABW1M2T6</accession>
<feature type="transmembrane region" description="Helical" evidence="1">
    <location>
        <begin position="161"/>
        <end position="179"/>
    </location>
</feature>
<gene>
    <name evidence="2" type="ORF">ACFP50_19540</name>
</gene>
<proteinExistence type="predicted"/>
<keyword evidence="3" id="KW-1185">Reference proteome</keyword>
<keyword evidence="1" id="KW-0472">Membrane</keyword>
<feature type="transmembrane region" description="Helical" evidence="1">
    <location>
        <begin position="68"/>
        <end position="89"/>
    </location>
</feature>
<evidence type="ECO:0008006" key="4">
    <source>
        <dbReference type="Google" id="ProtNLM"/>
    </source>
</evidence>
<keyword evidence="1" id="KW-1133">Transmembrane helix</keyword>
<evidence type="ECO:0000256" key="1">
    <source>
        <dbReference type="SAM" id="Phobius"/>
    </source>
</evidence>
<dbReference type="Proteomes" id="UP001596242">
    <property type="component" value="Unassembled WGS sequence"/>
</dbReference>
<feature type="transmembrane region" description="Helical" evidence="1">
    <location>
        <begin position="136"/>
        <end position="155"/>
    </location>
</feature>
<name>A0ABW1M2T6_9ACTN</name>